<dbReference type="Proteomes" id="UP000696485">
    <property type="component" value="Unassembled WGS sequence"/>
</dbReference>
<name>A0A9P5ST44_9FUNG</name>
<protein>
    <submittedName>
        <fullName evidence="3">Myotubularin- protein 14</fullName>
    </submittedName>
</protein>
<dbReference type="PROSITE" id="PS00383">
    <property type="entry name" value="TYR_PHOSPHATASE_1"/>
    <property type="match status" value="1"/>
</dbReference>
<feature type="region of interest" description="Disordered" evidence="1">
    <location>
        <begin position="1195"/>
        <end position="1240"/>
    </location>
</feature>
<dbReference type="InterPro" id="IPR016130">
    <property type="entry name" value="Tyr_Pase_AS"/>
</dbReference>
<feature type="compositionally biased region" description="Polar residues" evidence="1">
    <location>
        <begin position="581"/>
        <end position="600"/>
    </location>
</feature>
<keyword evidence="4" id="KW-1185">Reference proteome</keyword>
<feature type="compositionally biased region" description="Basic and acidic residues" evidence="1">
    <location>
        <begin position="1535"/>
        <end position="1567"/>
    </location>
</feature>
<reference evidence="3" key="1">
    <citation type="journal article" date="2020" name="Fungal Divers.">
        <title>Resolving the Mortierellaceae phylogeny through synthesis of multi-gene phylogenetics and phylogenomics.</title>
        <authorList>
            <person name="Vandepol N."/>
            <person name="Liber J."/>
            <person name="Desiro A."/>
            <person name="Na H."/>
            <person name="Kennedy M."/>
            <person name="Barry K."/>
            <person name="Grigoriev I.V."/>
            <person name="Miller A.N."/>
            <person name="O'Donnell K."/>
            <person name="Stajich J.E."/>
            <person name="Bonito G."/>
        </authorList>
    </citation>
    <scope>NUCLEOTIDE SEQUENCE</scope>
    <source>
        <strain evidence="3">NVP1</strain>
    </source>
</reference>
<dbReference type="InterPro" id="IPR029021">
    <property type="entry name" value="Prot-tyrosine_phosphatase-like"/>
</dbReference>
<dbReference type="InterPro" id="IPR039802">
    <property type="entry name" value="MTMR14"/>
</dbReference>
<sequence length="1628" mass="182405">MSSDLFQQSQAHRLYSLYLSYEASHSAKHEDPECKAVLQNCFRLMEKDYVVGTVANHNGQLCPSYPSELAILEQPPEKCDKSFDLEESGMMSFQDIKQELDMIKSPPTSSRVPEPTKRHILPFHFRSPRPDKYKDKKVANVAIKEFVPPTPEAKPTHQGDAPDPYKVNDTHELAKQFEKSHFARVRARFVVPCILVRGKNICRSATLSNEVEVFMHSFNQKINDLNQRRKMLIPDKEDRESSLEKQREEDIELLRQLGVAYINDLMVENRKVKYGLKVTSSEKADSFRRYSNFKLVATPYPGVEFFQKFKANKYSARKLCFDWSQNFADAELQLPPGHTDNLGIRWRDYKKWDLIELTQNYLRLYLTHIADGTDVENPGGPARSSKGLLVHCISGWDRTPLFISLIRISLWADGEAHQSLTAAEILYLTMGYDWFLFNHLLADRSQRGEDIFYFCFYFLKFIYGEEFSLKSVASLGKTQEVQRPVSQQLLGRSPLLKDMGRIRDGVFYTGPELDPSAHICDECRLSRRFSSDPVGRDANNSHEAASSTDGKPSSWQMISFSTPPGRDRHGSPRAPFLPTLQGASRSNGSPINAIRNSSGLSEDHKTTLEGSLEPQRHTSTSPFTFTDGRFRLGLPQFNGRRSSSSSIPEILAASGAASEQSHESKELTLTTGFEFSRVSTSPNLASHDKFGNSPDRDSNEEPSTEKLSTPRKRASTFDGGLLLSTGTGSLSATHSKEEEEDLTSGDDDADEDEETAEKNYLELEAHQPQAIHPLSTNPDSGSIPPSARLNQYTCQVCHQAYEPLPLPVGFEDPTSAQDIPRVTPVSRPSSTQLLEGINGTSSIFHHDDDDIHGHGYHDSMPQRRKVGEFDREEGVFQLDFDDRPSYHGLDTFSGVSDFRPEQISLPGSDYHGSSGSDRGTDDRALYSDLRDDDDDDGIECDGNESYWEESSTVDYGYSASPLNGLGLGLTKCSTESLRSTGLDVAATNHSSDPSLEGISHDIEDDDDYREDDDAASICSQRSGQKSQHHDNDHLFMPSLKGVFSSSDRGQVHHDESNGSCATGFPVSDPKMADSFDRTESRDCSGLRLTLTRRQKLRQLRRLFMDIRDEIGDGSQALAGGSVGSQDNSKSGIAIKAGQEHERDCDSSSFKAESFSEDSSFQYKSPIAAYMTSHHRQIPRPDVHDYQQPQFARVASHRPYGDAPGGIVSPVASRDGSGKHLGHHAQGLGAPPSSGRKSPFEWAAAAASSAAASITSSASGIVSGGLGHHPPHGPGTTKQNPHPLFEQYLQQHQQHQQQHQQHQQHQQQQQHHHPQLRRSSRPYPSGSSHALLPAHMQSPVSGTTTPMDEFSQPAIAGERYHTLEGHRRASVSPAMTSPAILDPKHRPGPGAKDKGESGGRWDCPSPERHHDRRGPPKDWDAPEEHEEGEISYSRRSGGGDNPRDNRDRRDYRDRSRDRGSSRRSDDRYRDRDGSSRRDYRPSGGDRDREREREQGRDRDHRDRDRDSGRRRRSSRSRSPYRRSGRSRSRSPRNRRGRDTLDADDHSDHDERSRKEGSEPAQEPEKPLEELTPEEQEARMMAMMGFGGFDSTKGKKVAGADVSGADIKQQRTYRQYMNRRGGFNRPLDKK</sequence>
<dbReference type="PANTHER" id="PTHR13524">
    <property type="entry name" value="MYOTUBULARIN-RELATED"/>
    <property type="match status" value="1"/>
</dbReference>
<proteinExistence type="predicted"/>
<feature type="compositionally biased region" description="Basic and acidic residues" evidence="1">
    <location>
        <begin position="1440"/>
        <end position="1506"/>
    </location>
</feature>
<feature type="region of interest" description="Disordered" evidence="1">
    <location>
        <begin position="679"/>
        <end position="754"/>
    </location>
</feature>
<feature type="compositionally biased region" description="Basic and acidic residues" evidence="1">
    <location>
        <begin position="918"/>
        <end position="929"/>
    </location>
</feature>
<feature type="compositionally biased region" description="Low complexity" evidence="1">
    <location>
        <begin position="716"/>
        <end position="733"/>
    </location>
</feature>
<dbReference type="Pfam" id="PF08648">
    <property type="entry name" value="SNRNP27"/>
    <property type="match status" value="1"/>
</dbReference>
<organism evidence="3 4">
    <name type="scientific">Podila minutissima</name>
    <dbReference type="NCBI Taxonomy" id="64525"/>
    <lineage>
        <taxon>Eukaryota</taxon>
        <taxon>Fungi</taxon>
        <taxon>Fungi incertae sedis</taxon>
        <taxon>Mucoromycota</taxon>
        <taxon>Mortierellomycotina</taxon>
        <taxon>Mortierellomycetes</taxon>
        <taxon>Mortierellales</taxon>
        <taxon>Mortierellaceae</taxon>
        <taxon>Podila</taxon>
    </lineage>
</organism>
<feature type="region of interest" description="Disordered" evidence="1">
    <location>
        <begin position="1608"/>
        <end position="1628"/>
    </location>
</feature>
<evidence type="ECO:0000259" key="2">
    <source>
        <dbReference type="Pfam" id="PF08648"/>
    </source>
</evidence>
<feature type="compositionally biased region" description="Basic and acidic residues" evidence="1">
    <location>
        <begin position="686"/>
        <end position="699"/>
    </location>
</feature>
<evidence type="ECO:0000313" key="3">
    <source>
        <dbReference type="EMBL" id="KAF9337841.1"/>
    </source>
</evidence>
<feature type="region of interest" description="Disordered" evidence="1">
    <location>
        <begin position="1260"/>
        <end position="1349"/>
    </location>
</feature>
<accession>A0A9P5ST44</accession>
<feature type="region of interest" description="Disordered" evidence="1">
    <location>
        <begin position="1365"/>
        <end position="1576"/>
    </location>
</feature>
<dbReference type="SUPFAM" id="SSF52799">
    <property type="entry name" value="(Phosphotyrosine protein) phosphatases II"/>
    <property type="match status" value="1"/>
</dbReference>
<dbReference type="GO" id="GO:0008380">
    <property type="term" value="P:RNA splicing"/>
    <property type="evidence" value="ECO:0007669"/>
    <property type="project" value="InterPro"/>
</dbReference>
<evidence type="ECO:0000313" key="4">
    <source>
        <dbReference type="Proteomes" id="UP000696485"/>
    </source>
</evidence>
<feature type="compositionally biased region" description="Polar residues" evidence="1">
    <location>
        <begin position="541"/>
        <end position="562"/>
    </location>
</feature>
<feature type="compositionally biased region" description="Basic residues" evidence="1">
    <location>
        <begin position="1507"/>
        <end position="1534"/>
    </location>
</feature>
<feature type="compositionally biased region" description="Basic residues" evidence="1">
    <location>
        <begin position="1309"/>
        <end position="1319"/>
    </location>
</feature>
<dbReference type="InterPro" id="IPR013957">
    <property type="entry name" value="SNRNP27"/>
</dbReference>
<evidence type="ECO:0000256" key="1">
    <source>
        <dbReference type="SAM" id="MobiDB-lite"/>
    </source>
</evidence>
<feature type="compositionally biased region" description="Acidic residues" evidence="1">
    <location>
        <begin position="1002"/>
        <end position="1014"/>
    </location>
</feature>
<feature type="compositionally biased region" description="Acidic residues" evidence="1">
    <location>
        <begin position="738"/>
        <end position="754"/>
    </location>
</feature>
<gene>
    <name evidence="3" type="primary">MTMR14</name>
    <name evidence="3" type="ORF">BG006_002206</name>
</gene>
<feature type="compositionally biased region" description="Low complexity" evidence="1">
    <location>
        <begin position="1289"/>
        <end position="1308"/>
    </location>
</feature>
<feature type="region of interest" description="Disordered" evidence="1">
    <location>
        <begin position="897"/>
        <end position="937"/>
    </location>
</feature>
<dbReference type="PANTHER" id="PTHR13524:SF2">
    <property type="entry name" value="MYOTUBULARIN-RELATED PROTEIN 14"/>
    <property type="match status" value="1"/>
</dbReference>
<feature type="compositionally biased region" description="Basic and acidic residues" evidence="1">
    <location>
        <begin position="1390"/>
        <end position="1421"/>
    </location>
</feature>
<dbReference type="GO" id="GO:0004438">
    <property type="term" value="F:phosphatidylinositol-3-phosphate phosphatase activity"/>
    <property type="evidence" value="ECO:0007669"/>
    <property type="project" value="InterPro"/>
</dbReference>
<comment type="caution">
    <text evidence="3">The sequence shown here is derived from an EMBL/GenBank/DDBJ whole genome shotgun (WGS) entry which is preliminary data.</text>
</comment>
<feature type="region of interest" description="Disordered" evidence="1">
    <location>
        <begin position="531"/>
        <end position="629"/>
    </location>
</feature>
<feature type="region of interest" description="Disordered" evidence="1">
    <location>
        <begin position="985"/>
        <end position="1066"/>
    </location>
</feature>
<dbReference type="EMBL" id="JAAAUY010000015">
    <property type="protein sequence ID" value="KAF9337841.1"/>
    <property type="molecule type" value="Genomic_DNA"/>
</dbReference>
<feature type="domain" description="U4/U6.U5 small nuclear ribonucleoprotein 27kDa protein" evidence="2">
    <location>
        <begin position="1573"/>
        <end position="1627"/>
    </location>
</feature>